<dbReference type="InterPro" id="IPR008928">
    <property type="entry name" value="6-hairpin_glycosidase_sf"/>
</dbReference>
<dbReference type="InterPro" id="IPR052369">
    <property type="entry name" value="UG_Glycosaminoglycan_Hydrolase"/>
</dbReference>
<keyword evidence="1 3" id="KW-0378">Hydrolase</keyword>
<accession>A0ABW3RXU2</accession>
<dbReference type="InterPro" id="IPR012341">
    <property type="entry name" value="6hp_glycosidase-like_sf"/>
</dbReference>
<name>A0ABW3RXU2_9BACL</name>
<evidence type="ECO:0000313" key="3">
    <source>
        <dbReference type="EMBL" id="MFD1176955.1"/>
    </source>
</evidence>
<evidence type="ECO:0000256" key="2">
    <source>
        <dbReference type="ARBA" id="ARBA00038358"/>
    </source>
</evidence>
<dbReference type="InterPro" id="IPR010905">
    <property type="entry name" value="Glyco_hydro_88"/>
</dbReference>
<dbReference type="PANTHER" id="PTHR36845:SF1">
    <property type="entry name" value="HYDROLASE, PUTATIVE (AFU_ORTHOLOGUE AFUA_7G05090)-RELATED"/>
    <property type="match status" value="1"/>
</dbReference>
<organism evidence="3 4">
    <name type="scientific">Paenibacillus puldeungensis</name>
    <dbReference type="NCBI Taxonomy" id="696536"/>
    <lineage>
        <taxon>Bacteria</taxon>
        <taxon>Bacillati</taxon>
        <taxon>Bacillota</taxon>
        <taxon>Bacilli</taxon>
        <taxon>Bacillales</taxon>
        <taxon>Paenibacillaceae</taxon>
        <taxon>Paenibacillus</taxon>
    </lineage>
</organism>
<keyword evidence="4" id="KW-1185">Reference proteome</keyword>
<dbReference type="PANTHER" id="PTHR36845">
    <property type="entry name" value="HYDROLASE, PUTATIVE (AFU_ORTHOLOGUE AFUA_7G05090)-RELATED"/>
    <property type="match status" value="1"/>
</dbReference>
<protein>
    <submittedName>
        <fullName evidence="3">Glycoside hydrolase family 88 protein</fullName>
    </submittedName>
</protein>
<evidence type="ECO:0000256" key="1">
    <source>
        <dbReference type="ARBA" id="ARBA00022801"/>
    </source>
</evidence>
<dbReference type="Proteomes" id="UP001597262">
    <property type="component" value="Unassembled WGS sequence"/>
</dbReference>
<dbReference type="RefSeq" id="WP_379319405.1">
    <property type="nucleotide sequence ID" value="NZ_JBHTLM010000007.1"/>
</dbReference>
<comment type="similarity">
    <text evidence="2">Belongs to the glycosyl hydrolase 88 family.</text>
</comment>
<reference evidence="4" key="1">
    <citation type="journal article" date="2019" name="Int. J. Syst. Evol. Microbiol.">
        <title>The Global Catalogue of Microorganisms (GCM) 10K type strain sequencing project: providing services to taxonomists for standard genome sequencing and annotation.</title>
        <authorList>
            <consortium name="The Broad Institute Genomics Platform"/>
            <consortium name="The Broad Institute Genome Sequencing Center for Infectious Disease"/>
            <person name="Wu L."/>
            <person name="Ma J."/>
        </authorList>
    </citation>
    <scope>NUCLEOTIDE SEQUENCE [LARGE SCALE GENOMIC DNA]</scope>
    <source>
        <strain evidence="4">CCUG 59189</strain>
    </source>
</reference>
<sequence length="380" mass="43262">MYWNEIIEQTLNTTKANIARFQQQFPHVSHGDGKYQLMNHTDWTEGFWSGILWLSYEYSRDDLFRQAAIASVHSFIDRLEKESHLEHHDIGFLYMLSTGAQWIVEQDEAARKATLQAADLLMKRWRPSAQILQAWGPEGDPENGGRIIIDCLMNLPLLYWAAEQTGDSKYADAARIHAEKSRRFLVRGDGSSYHTFYFDPETGDSVRGGTHQGFRDGSTWTRGQAWGIYGFALAYRYYRDPAFLDTAKRMAKYFIAHLPADQVAYWDFDAPQTAGEPRDSSASSIAACGILEIIDHLSADDPDRTFFYSFVERSMTALVDGCFAGGGGEKAEEGFLRHGSYFVRGGIAADDFVIWGDYFFLEALVRLTKGFPGYWYERPN</sequence>
<gene>
    <name evidence="3" type="ORF">ACFQ3W_11680</name>
</gene>
<dbReference type="GO" id="GO:0016787">
    <property type="term" value="F:hydrolase activity"/>
    <property type="evidence" value="ECO:0007669"/>
    <property type="project" value="UniProtKB-KW"/>
</dbReference>
<evidence type="ECO:0000313" key="4">
    <source>
        <dbReference type="Proteomes" id="UP001597262"/>
    </source>
</evidence>
<dbReference type="Pfam" id="PF07470">
    <property type="entry name" value="Glyco_hydro_88"/>
    <property type="match status" value="1"/>
</dbReference>
<dbReference type="SUPFAM" id="SSF48208">
    <property type="entry name" value="Six-hairpin glycosidases"/>
    <property type="match status" value="1"/>
</dbReference>
<proteinExistence type="inferred from homology"/>
<dbReference type="EMBL" id="JBHTLM010000007">
    <property type="protein sequence ID" value="MFD1176955.1"/>
    <property type="molecule type" value="Genomic_DNA"/>
</dbReference>
<dbReference type="Gene3D" id="1.50.10.10">
    <property type="match status" value="1"/>
</dbReference>
<comment type="caution">
    <text evidence="3">The sequence shown here is derived from an EMBL/GenBank/DDBJ whole genome shotgun (WGS) entry which is preliminary data.</text>
</comment>